<reference evidence="4" key="1">
    <citation type="submission" date="2021-01" db="EMBL/GenBank/DDBJ databases">
        <authorList>
            <person name="Kaushik A."/>
        </authorList>
    </citation>
    <scope>NUCLEOTIDE SEQUENCE</scope>
    <source>
        <strain evidence="4">AG4-RS23</strain>
    </source>
</reference>
<dbReference type="PANTHER" id="PTHR34315:SF1">
    <property type="entry name" value="INTRADIOL RING-CLEAVAGE DIOXYGENASES DOMAIN-CONTAINING PROTEIN-RELATED"/>
    <property type="match status" value="1"/>
</dbReference>
<keyword evidence="2" id="KW-0732">Signal</keyword>
<dbReference type="Pfam" id="PF00775">
    <property type="entry name" value="Dioxygenase_C"/>
    <property type="match status" value="1"/>
</dbReference>
<dbReference type="SUPFAM" id="SSF49482">
    <property type="entry name" value="Aromatic compound dioxygenase"/>
    <property type="match status" value="1"/>
</dbReference>
<dbReference type="InterPro" id="IPR000627">
    <property type="entry name" value="Intradiol_dOase_C"/>
</dbReference>
<feature type="chain" id="PRO_5034880741" description="Intradiol ring-cleavage dioxygenases domain-containing protein" evidence="2">
    <location>
        <begin position="22"/>
        <end position="348"/>
    </location>
</feature>
<feature type="signal peptide" evidence="2">
    <location>
        <begin position="1"/>
        <end position="21"/>
    </location>
</feature>
<proteinExistence type="predicted"/>
<dbReference type="PANTHER" id="PTHR34315">
    <property type="match status" value="1"/>
</dbReference>
<dbReference type="CDD" id="cd03457">
    <property type="entry name" value="intradiol_dioxygenase_like"/>
    <property type="match status" value="1"/>
</dbReference>
<evidence type="ECO:0000259" key="3">
    <source>
        <dbReference type="Pfam" id="PF00775"/>
    </source>
</evidence>
<gene>
    <name evidence="4" type="ORF">RDB_LOCUS98886</name>
</gene>
<dbReference type="Gene3D" id="2.60.130.10">
    <property type="entry name" value="Aromatic compound dioxygenase"/>
    <property type="match status" value="1"/>
</dbReference>
<dbReference type="GO" id="GO:0016702">
    <property type="term" value="F:oxidoreductase activity, acting on single donors with incorporation of molecular oxygen, incorporation of two atoms of oxygen"/>
    <property type="evidence" value="ECO:0007669"/>
    <property type="project" value="InterPro"/>
</dbReference>
<dbReference type="AlphaFoldDB" id="A0A8H3CIK3"/>
<dbReference type="Proteomes" id="UP000663861">
    <property type="component" value="Unassembled WGS sequence"/>
</dbReference>
<sequence>MFTKAVTVAGLFAATLQLVAAHPGEVHTSLPPAELQRRQIEAGRRHNVARNCAPQIAEFNAKRKAKRGMKANRREFNGGRFGRRQDDTAATSTPTYSTIQNSTCVTAPEVTEGPYYVANELLRTDLREDQAGVELVLDIGVMDTTTCTPLDNALVEIWACNATGAYSGFTTATLEIPDGTGGGPMQSTAMSDQYTWLRGGYATNSEGMVEFNTIYPGYYTGRTVHIHTMVQTNYSVATNGSIISHAGQVRHIGQIFFDEDLNTQVLAQPAYLDTTQTRTVNDDDDILAAENADGYNAFAAAQLLGADISEGVLAYITLGVDTSFQGSIVSTNYVTPSADSNVSAATAA</sequence>
<dbReference type="GO" id="GO:0008199">
    <property type="term" value="F:ferric iron binding"/>
    <property type="evidence" value="ECO:0007669"/>
    <property type="project" value="InterPro"/>
</dbReference>
<evidence type="ECO:0000256" key="1">
    <source>
        <dbReference type="SAM" id="MobiDB-lite"/>
    </source>
</evidence>
<name>A0A8H3CIK3_9AGAM</name>
<dbReference type="InterPro" id="IPR015889">
    <property type="entry name" value="Intradiol_dOase_core"/>
</dbReference>
<protein>
    <recommendedName>
        <fullName evidence="3">Intradiol ring-cleavage dioxygenases domain-containing protein</fullName>
    </recommendedName>
</protein>
<dbReference type="EMBL" id="CAJMWY010002087">
    <property type="protein sequence ID" value="CAE6481368.1"/>
    <property type="molecule type" value="Genomic_DNA"/>
</dbReference>
<accession>A0A8H3CIK3</accession>
<comment type="caution">
    <text evidence="4">The sequence shown here is derived from an EMBL/GenBank/DDBJ whole genome shotgun (WGS) entry which is preliminary data.</text>
</comment>
<evidence type="ECO:0000313" key="5">
    <source>
        <dbReference type="Proteomes" id="UP000663861"/>
    </source>
</evidence>
<feature type="compositionally biased region" description="Basic and acidic residues" evidence="1">
    <location>
        <begin position="76"/>
        <end position="87"/>
    </location>
</feature>
<evidence type="ECO:0000256" key="2">
    <source>
        <dbReference type="SAM" id="SignalP"/>
    </source>
</evidence>
<feature type="region of interest" description="Disordered" evidence="1">
    <location>
        <begin position="76"/>
        <end position="95"/>
    </location>
</feature>
<feature type="domain" description="Intradiol ring-cleavage dioxygenases" evidence="3">
    <location>
        <begin position="112"/>
        <end position="260"/>
    </location>
</feature>
<organism evidence="4 5">
    <name type="scientific">Rhizoctonia solani</name>
    <dbReference type="NCBI Taxonomy" id="456999"/>
    <lineage>
        <taxon>Eukaryota</taxon>
        <taxon>Fungi</taxon>
        <taxon>Dikarya</taxon>
        <taxon>Basidiomycota</taxon>
        <taxon>Agaricomycotina</taxon>
        <taxon>Agaricomycetes</taxon>
        <taxon>Cantharellales</taxon>
        <taxon>Ceratobasidiaceae</taxon>
        <taxon>Rhizoctonia</taxon>
    </lineage>
</organism>
<evidence type="ECO:0000313" key="4">
    <source>
        <dbReference type="EMBL" id="CAE6481368.1"/>
    </source>
</evidence>